<evidence type="ECO:0000313" key="2">
    <source>
        <dbReference type="EMBL" id="QHT78644.1"/>
    </source>
</evidence>
<accession>A0A6C0HDY5</accession>
<protein>
    <recommendedName>
        <fullName evidence="1">DUF7936 domain-containing protein</fullName>
    </recommendedName>
</protein>
<name>A0A6C0HDY5_9ZZZZ</name>
<dbReference type="EMBL" id="MN739934">
    <property type="protein sequence ID" value="QHT78644.1"/>
    <property type="molecule type" value="Genomic_DNA"/>
</dbReference>
<sequence length="119" mass="13647">MANLDNTIFDMIFENFVAYPSLDNHTDVVFMINWKMTALYIDPDTKKEYKSSSIRMTQVSTNDITNFVPFDQLTKEICTEWVSSVENIPDIKQSMLTDINNQITPPPPTIVILPAPFPQ</sequence>
<dbReference type="AlphaFoldDB" id="A0A6C0HDY5"/>
<organism evidence="2">
    <name type="scientific">viral metagenome</name>
    <dbReference type="NCBI Taxonomy" id="1070528"/>
    <lineage>
        <taxon>unclassified sequences</taxon>
        <taxon>metagenomes</taxon>
        <taxon>organismal metagenomes</taxon>
    </lineage>
</organism>
<feature type="domain" description="DUF7936" evidence="1">
    <location>
        <begin position="13"/>
        <end position="106"/>
    </location>
</feature>
<reference evidence="2" key="1">
    <citation type="journal article" date="2020" name="Nature">
        <title>Giant virus diversity and host interactions through global metagenomics.</title>
        <authorList>
            <person name="Schulz F."/>
            <person name="Roux S."/>
            <person name="Paez-Espino D."/>
            <person name="Jungbluth S."/>
            <person name="Walsh D.A."/>
            <person name="Denef V.J."/>
            <person name="McMahon K.D."/>
            <person name="Konstantinidis K.T."/>
            <person name="Eloe-Fadrosh E.A."/>
            <person name="Kyrpides N.C."/>
            <person name="Woyke T."/>
        </authorList>
    </citation>
    <scope>NUCLEOTIDE SEQUENCE</scope>
    <source>
        <strain evidence="2">GVMAG-M-3300023179-92</strain>
    </source>
</reference>
<proteinExistence type="predicted"/>
<dbReference type="InterPro" id="IPR057696">
    <property type="entry name" value="DUF7936"/>
</dbReference>
<evidence type="ECO:0000259" key="1">
    <source>
        <dbReference type="Pfam" id="PF25590"/>
    </source>
</evidence>
<dbReference type="Pfam" id="PF25590">
    <property type="entry name" value="DUF7936"/>
    <property type="match status" value="1"/>
</dbReference>